<accession>A0A9N9BRZ7</accession>
<feature type="region of interest" description="Disordered" evidence="1">
    <location>
        <begin position="66"/>
        <end position="88"/>
    </location>
</feature>
<feature type="compositionally biased region" description="Basic and acidic residues" evidence="1">
    <location>
        <begin position="73"/>
        <end position="84"/>
    </location>
</feature>
<dbReference type="AlphaFoldDB" id="A0A9N9BRZ7"/>
<evidence type="ECO:0000313" key="3">
    <source>
        <dbReference type="Proteomes" id="UP000789572"/>
    </source>
</evidence>
<comment type="caution">
    <text evidence="2">The sequence shown here is derived from an EMBL/GenBank/DDBJ whole genome shotgun (WGS) entry which is preliminary data.</text>
</comment>
<feature type="non-terminal residue" evidence="2">
    <location>
        <position position="158"/>
    </location>
</feature>
<evidence type="ECO:0000256" key="1">
    <source>
        <dbReference type="SAM" id="MobiDB-lite"/>
    </source>
</evidence>
<gene>
    <name evidence="2" type="ORF">POCULU_LOCUS6223</name>
</gene>
<name>A0A9N9BRZ7_9GLOM</name>
<dbReference type="Proteomes" id="UP000789572">
    <property type="component" value="Unassembled WGS sequence"/>
</dbReference>
<evidence type="ECO:0000313" key="2">
    <source>
        <dbReference type="EMBL" id="CAG8575677.1"/>
    </source>
</evidence>
<reference evidence="2" key="1">
    <citation type="submission" date="2021-06" db="EMBL/GenBank/DDBJ databases">
        <authorList>
            <person name="Kallberg Y."/>
            <person name="Tangrot J."/>
            <person name="Rosling A."/>
        </authorList>
    </citation>
    <scope>NUCLEOTIDE SEQUENCE</scope>
    <source>
        <strain evidence="2">IA702</strain>
    </source>
</reference>
<dbReference type="EMBL" id="CAJVPJ010001105">
    <property type="protein sequence ID" value="CAG8575677.1"/>
    <property type="molecule type" value="Genomic_DNA"/>
</dbReference>
<feature type="region of interest" description="Disordered" evidence="1">
    <location>
        <begin position="117"/>
        <end position="158"/>
    </location>
</feature>
<organism evidence="2 3">
    <name type="scientific">Paraglomus occultum</name>
    <dbReference type="NCBI Taxonomy" id="144539"/>
    <lineage>
        <taxon>Eukaryota</taxon>
        <taxon>Fungi</taxon>
        <taxon>Fungi incertae sedis</taxon>
        <taxon>Mucoromycota</taxon>
        <taxon>Glomeromycotina</taxon>
        <taxon>Glomeromycetes</taxon>
        <taxon>Paraglomerales</taxon>
        <taxon>Paraglomeraceae</taxon>
        <taxon>Paraglomus</taxon>
    </lineage>
</organism>
<keyword evidence="3" id="KW-1185">Reference proteome</keyword>
<sequence length="158" mass="17676">MSRSVFTVMIVVKESPIQSINNTTSIMNVNEQRIAAIIGQQLLNELYGLAYETAGRNFRNGYNQHYVPTSHDSNSDNRPNNRMDEDGDNVELLTMKGDETIDWMAMTIEEINGALNHNQETLPPAPNTHQMSSGENSIRPSNQTMRVAQATSEIPDSH</sequence>
<protein>
    <submittedName>
        <fullName evidence="2">8284_t:CDS:1</fullName>
    </submittedName>
</protein>
<proteinExistence type="predicted"/>